<dbReference type="Gene3D" id="3.10.450.50">
    <property type="match status" value="1"/>
</dbReference>
<dbReference type="InterPro" id="IPR018790">
    <property type="entry name" value="DUF2358"/>
</dbReference>
<proteinExistence type="evidence at transcript level"/>
<dbReference type="InterPro" id="IPR032710">
    <property type="entry name" value="NTF2-like_dom_sf"/>
</dbReference>
<name>C6T0I0_SOYBN</name>
<evidence type="ECO:0000313" key="1">
    <source>
        <dbReference type="EMBL" id="ACU15003.1"/>
    </source>
</evidence>
<dbReference type="EMBL" id="BT090934">
    <property type="protein sequence ID" value="ACU15003.1"/>
    <property type="molecule type" value="mRNA"/>
</dbReference>
<organism evidence="1">
    <name type="scientific">Glycine max</name>
    <name type="common">Soybean</name>
    <name type="synonym">Glycine hispida</name>
    <dbReference type="NCBI Taxonomy" id="3847"/>
    <lineage>
        <taxon>Eukaryota</taxon>
        <taxon>Viridiplantae</taxon>
        <taxon>Streptophyta</taxon>
        <taxon>Embryophyta</taxon>
        <taxon>Tracheophyta</taxon>
        <taxon>Spermatophyta</taxon>
        <taxon>Magnoliopsida</taxon>
        <taxon>eudicotyledons</taxon>
        <taxon>Gunneridae</taxon>
        <taxon>Pentapetalae</taxon>
        <taxon>rosids</taxon>
        <taxon>fabids</taxon>
        <taxon>Fabales</taxon>
        <taxon>Fabaceae</taxon>
        <taxon>Papilionoideae</taxon>
        <taxon>50 kb inversion clade</taxon>
        <taxon>NPAAA clade</taxon>
        <taxon>indigoferoid/millettioid clade</taxon>
        <taxon>Phaseoleae</taxon>
        <taxon>Glycine</taxon>
        <taxon>Glycine subgen. Soja</taxon>
    </lineage>
</organism>
<dbReference type="OrthoDB" id="348976at2759"/>
<accession>C6T0I0</accession>
<dbReference type="RefSeq" id="NP_001235141.2">
    <property type="nucleotide sequence ID" value="NM_001248212.2"/>
</dbReference>
<dbReference type="ExpressionAtlas" id="C6T0I0">
    <property type="expression patterns" value="baseline and differential"/>
</dbReference>
<dbReference type="AlphaFoldDB" id="C6T0I0"/>
<dbReference type="SUPFAM" id="SSF54427">
    <property type="entry name" value="NTF2-like"/>
    <property type="match status" value="1"/>
</dbReference>
<protein>
    <recommendedName>
        <fullName evidence="2">NTF2-like domain-containing protein</fullName>
    </recommendedName>
</protein>
<dbReference type="Pfam" id="PF10184">
    <property type="entry name" value="DUF2358"/>
    <property type="match status" value="1"/>
</dbReference>
<evidence type="ECO:0008006" key="2">
    <source>
        <dbReference type="Google" id="ProtNLM"/>
    </source>
</evidence>
<dbReference type="KEGG" id="gmx:100306700"/>
<reference evidence="1" key="1">
    <citation type="submission" date="2009-08" db="EMBL/GenBank/DDBJ databases">
        <authorList>
            <person name="Cheung F."/>
            <person name="Xiao Y."/>
            <person name="Chan A."/>
            <person name="Moskal W."/>
            <person name="Town C.D."/>
        </authorList>
    </citation>
    <scope>NUCLEOTIDE SEQUENCE</scope>
</reference>
<sequence length="255" mass="29148">MAKICCWSGTPPLQPLQKQFRRNHGVQNCSNTNTLNRRKIYACLNREKESETPQILKIAVSGVTELLRLFSPSSHQTSLEKQRDQIEFPASSVDDVLRIIKSDYDNAYFVTGNFSSSIYAENCIFEDPTIKFRGRELYARNLKLLVPFFDSASIILQKIDKDVDSDTNFVLASWKLRTNLKLPWRPLISIDGSTVYELNEDYKIVRHVESWNISAVEAVLQIFSFKSKIQVVETSSVMKLSMCHSLLALSNGVTW</sequence>
<dbReference type="PANTHER" id="PTHR34123:SF4">
    <property type="entry name" value="PHOSPHORIBOSYLTRANSFERASE-LIKE PROTEIN, PUTATIVE (DUF2358)-RELATED"/>
    <property type="match status" value="1"/>
</dbReference>
<dbReference type="PANTHER" id="PTHR34123">
    <property type="entry name" value="OS04G0578200 PROTEIN"/>
    <property type="match status" value="1"/>
</dbReference>
<dbReference type="GeneID" id="100306700"/>